<protein>
    <submittedName>
        <fullName evidence="3">HNH endonuclease</fullName>
    </submittedName>
</protein>
<dbReference type="EMBL" id="NKYE01000001">
    <property type="protein sequence ID" value="OZM74817.1"/>
    <property type="molecule type" value="Genomic_DNA"/>
</dbReference>
<evidence type="ECO:0000313" key="3">
    <source>
        <dbReference type="EMBL" id="OZM74817.1"/>
    </source>
</evidence>
<proteinExistence type="predicted"/>
<sequence length="246" mass="26425">MRRGARPGDGAPRPCGEVRLERSPLPRRFSGGPTVNAPRAIAVSLATAAFAVSLTACELPAGLAESAPAAPADLAALPIATEDTGAHYDRDDWPHWSQVADGCDTRETVLRAEGREVTTGGSCAITGGEWTSVYDGQTITSARSLDVDHIVPLAEVQRSGRVENGRRVGPRQWSREDRRRYANDPEVLVAVSAKSNRSKGDQDPAKWLPDLDRCGYARDWVRVKAKYALSADQAEHDALASVLAVC</sequence>
<keyword evidence="3" id="KW-0540">Nuclease</keyword>
<dbReference type="AlphaFoldDB" id="A0A263DBC7"/>
<evidence type="ECO:0000313" key="4">
    <source>
        <dbReference type="Proteomes" id="UP000242444"/>
    </source>
</evidence>
<feature type="region of interest" description="Disordered" evidence="1">
    <location>
        <begin position="1"/>
        <end position="33"/>
    </location>
</feature>
<dbReference type="GO" id="GO:0004519">
    <property type="term" value="F:endonuclease activity"/>
    <property type="evidence" value="ECO:0007669"/>
    <property type="project" value="UniProtKB-KW"/>
</dbReference>
<dbReference type="Proteomes" id="UP000242444">
    <property type="component" value="Unassembled WGS sequence"/>
</dbReference>
<dbReference type="PANTHER" id="PTHR24094">
    <property type="entry name" value="SECRETED PROTEIN"/>
    <property type="match status" value="1"/>
</dbReference>
<keyword evidence="3" id="KW-0378">Hydrolase</keyword>
<dbReference type="OrthoDB" id="5196645at2"/>
<dbReference type="InterPro" id="IPR011089">
    <property type="entry name" value="GmrSD_C"/>
</dbReference>
<organism evidence="3 4">
    <name type="scientific">Amycolatopsis antarctica</name>
    <dbReference type="NCBI Taxonomy" id="1854586"/>
    <lineage>
        <taxon>Bacteria</taxon>
        <taxon>Bacillati</taxon>
        <taxon>Actinomycetota</taxon>
        <taxon>Actinomycetes</taxon>
        <taxon>Pseudonocardiales</taxon>
        <taxon>Pseudonocardiaceae</taxon>
        <taxon>Amycolatopsis</taxon>
    </lineage>
</organism>
<keyword evidence="4" id="KW-1185">Reference proteome</keyword>
<comment type="caution">
    <text evidence="3">The sequence shown here is derived from an EMBL/GenBank/DDBJ whole genome shotgun (WGS) entry which is preliminary data.</text>
</comment>
<name>A0A263DBC7_9PSEU</name>
<dbReference type="PANTHER" id="PTHR24094:SF15">
    <property type="entry name" value="AMP-DEPENDENT SYNTHETASE_LIGASE DOMAIN-CONTAINING PROTEIN-RELATED"/>
    <property type="match status" value="1"/>
</dbReference>
<gene>
    <name evidence="3" type="ORF">CFN78_00935</name>
</gene>
<dbReference type="InParanoid" id="A0A263DBC7"/>
<accession>A0A263DBC7</accession>
<keyword evidence="3" id="KW-0255">Endonuclease</keyword>
<feature type="domain" description="GmrSD restriction endonucleases C-terminal" evidence="2">
    <location>
        <begin position="133"/>
        <end position="241"/>
    </location>
</feature>
<evidence type="ECO:0000256" key="1">
    <source>
        <dbReference type="SAM" id="MobiDB-lite"/>
    </source>
</evidence>
<evidence type="ECO:0000259" key="2">
    <source>
        <dbReference type="Pfam" id="PF07510"/>
    </source>
</evidence>
<reference evidence="3 4" key="1">
    <citation type="submission" date="2017-07" db="EMBL/GenBank/DDBJ databases">
        <title>Amycolatopsis antarcticus sp. nov., isolated from the surface of an Antarcticus brown macroalga.</title>
        <authorList>
            <person name="Wang J."/>
            <person name="Leiva S."/>
            <person name="Huang J."/>
            <person name="Huang Y."/>
        </authorList>
    </citation>
    <scope>NUCLEOTIDE SEQUENCE [LARGE SCALE GENOMIC DNA]</scope>
    <source>
        <strain evidence="3 4">AU-G6</strain>
    </source>
</reference>
<dbReference type="Pfam" id="PF07510">
    <property type="entry name" value="GmrSD_C"/>
    <property type="match status" value="1"/>
</dbReference>